<evidence type="ECO:0000313" key="1">
    <source>
        <dbReference type="EMBL" id="JAI00862.1"/>
    </source>
</evidence>
<name>A0A0E9XEJ6_ANGAN</name>
<reference evidence="1" key="2">
    <citation type="journal article" date="2015" name="Fish Shellfish Immunol.">
        <title>Early steps in the European eel (Anguilla anguilla)-Vibrio vulnificus interaction in the gills: Role of the RtxA13 toxin.</title>
        <authorList>
            <person name="Callol A."/>
            <person name="Pajuelo D."/>
            <person name="Ebbesson L."/>
            <person name="Teles M."/>
            <person name="MacKenzie S."/>
            <person name="Amaro C."/>
        </authorList>
    </citation>
    <scope>NUCLEOTIDE SEQUENCE</scope>
</reference>
<reference evidence="1" key="1">
    <citation type="submission" date="2014-11" db="EMBL/GenBank/DDBJ databases">
        <authorList>
            <person name="Amaro Gonzalez C."/>
        </authorList>
    </citation>
    <scope>NUCLEOTIDE SEQUENCE</scope>
</reference>
<accession>A0A0E9XEJ6</accession>
<protein>
    <submittedName>
        <fullName evidence="1">Uncharacterized protein</fullName>
    </submittedName>
</protein>
<organism evidence="1">
    <name type="scientific">Anguilla anguilla</name>
    <name type="common">European freshwater eel</name>
    <name type="synonym">Muraena anguilla</name>
    <dbReference type="NCBI Taxonomy" id="7936"/>
    <lineage>
        <taxon>Eukaryota</taxon>
        <taxon>Metazoa</taxon>
        <taxon>Chordata</taxon>
        <taxon>Craniata</taxon>
        <taxon>Vertebrata</taxon>
        <taxon>Euteleostomi</taxon>
        <taxon>Actinopterygii</taxon>
        <taxon>Neopterygii</taxon>
        <taxon>Teleostei</taxon>
        <taxon>Anguilliformes</taxon>
        <taxon>Anguillidae</taxon>
        <taxon>Anguilla</taxon>
    </lineage>
</organism>
<sequence length="15" mass="1763">MRMGFYSSLLFVLAQ</sequence>
<dbReference type="EMBL" id="GBXM01007716">
    <property type="protein sequence ID" value="JAI00862.1"/>
    <property type="molecule type" value="Transcribed_RNA"/>
</dbReference>
<proteinExistence type="predicted"/>